<keyword evidence="4" id="KW-0653">Protein transport</keyword>
<dbReference type="GO" id="GO:0034517">
    <property type="term" value="P:ribophagy"/>
    <property type="evidence" value="ECO:0007669"/>
    <property type="project" value="TreeGrafter"/>
</dbReference>
<feature type="domain" description="Autophagy-related protein 11 C-terminal" evidence="6">
    <location>
        <begin position="302"/>
        <end position="377"/>
    </location>
</feature>
<evidence type="ECO:0000256" key="1">
    <source>
        <dbReference type="ARBA" id="ARBA00009729"/>
    </source>
</evidence>
<dbReference type="InterPro" id="IPR040040">
    <property type="entry name" value="ATG11"/>
</dbReference>
<dbReference type="STRING" id="1097556.R4XIZ6"/>
<dbReference type="Pfam" id="PF10377">
    <property type="entry name" value="ATG11"/>
    <property type="match status" value="1"/>
</dbReference>
<dbReference type="PANTHER" id="PTHR13222">
    <property type="entry name" value="RB1-INDUCIBLE COILED-COIL"/>
    <property type="match status" value="1"/>
</dbReference>
<comment type="similarity">
    <text evidence="1 4">Belongs to the ATG11 family.</text>
</comment>
<comment type="subcellular location">
    <subcellularLocation>
        <location evidence="4">Preautophagosomal structure membrane</location>
        <topology evidence="4">Peripheral membrane protein</topology>
    </subcellularLocation>
    <subcellularLocation>
        <location evidence="4">Vacuole membrane</location>
        <topology evidence="4">Peripheral membrane protein</topology>
    </subcellularLocation>
    <text evidence="4">During pexophagy, accumulates in the vacuolar membrane region, where the peroxisomes contact the vacuole.</text>
</comment>
<evidence type="ECO:0000313" key="7">
    <source>
        <dbReference type="EMBL" id="CCG84459.1"/>
    </source>
</evidence>
<proteinExistence type="inferred from homology"/>
<feature type="compositionally biased region" description="Low complexity" evidence="5">
    <location>
        <begin position="12"/>
        <end position="22"/>
    </location>
</feature>
<dbReference type="EMBL" id="CAHR02000244">
    <property type="protein sequence ID" value="CCG84459.1"/>
    <property type="molecule type" value="Genomic_DNA"/>
</dbReference>
<dbReference type="GO" id="GO:0015031">
    <property type="term" value="P:protein transport"/>
    <property type="evidence" value="ECO:0007669"/>
    <property type="project" value="UniProtKB-KW"/>
</dbReference>
<feature type="compositionally biased region" description="Basic and acidic residues" evidence="5">
    <location>
        <begin position="33"/>
        <end position="42"/>
    </location>
</feature>
<comment type="subunit">
    <text evidence="4">Homodimer.</text>
</comment>
<dbReference type="GO" id="GO:0000422">
    <property type="term" value="P:autophagy of mitochondrion"/>
    <property type="evidence" value="ECO:0007669"/>
    <property type="project" value="TreeGrafter"/>
</dbReference>
<evidence type="ECO:0000259" key="6">
    <source>
        <dbReference type="Pfam" id="PF10377"/>
    </source>
</evidence>
<accession>R4XIZ6</accession>
<dbReference type="Proteomes" id="UP000013776">
    <property type="component" value="Unassembled WGS sequence"/>
</dbReference>
<keyword evidence="4" id="KW-0813">Transport</keyword>
<sequence length="410" mass="45695">MLDKAHKRLNVATQAAAQNNAARPVIQRGPSFDAKRADEQQRRLQADLENERKVKADLMANLKQVTTANESAQALLAQELSETRAQRDGAIADLDDLQEEMDILRSKFLSPDPHEGSDTQASGSEAQEGKDAPSLSNSTGSESRLTPDLLRTFATQLQSLQEQRMRKVLLTLTQHCPEDMINDPIECDAESLEMQLCETLDASLHDESTERDVRTSAEFEVSTEQFVLSVSKSINDLIMTRDMHADILYKSVPATFQDIFTLLNRTLSFTFPEKPLTCDATSRDSYQTFLANTDTALSHTIRKYITSHQKSRQKISYRAFAVGDLALFLPTRNANSPAWAAFNVGAPHYFLAMDGVDTDGKDFLIGRIQDISEKIGEPGIESMSPPSARLGMPIKKWWEVKISEKKKVAA</sequence>
<dbReference type="GO" id="GO:0000045">
    <property type="term" value="P:autophagosome assembly"/>
    <property type="evidence" value="ECO:0007669"/>
    <property type="project" value="UniProtKB-UniRule"/>
</dbReference>
<feature type="region of interest" description="Disordered" evidence="5">
    <location>
        <begin position="108"/>
        <end position="145"/>
    </location>
</feature>
<dbReference type="GO" id="GO:0005774">
    <property type="term" value="C:vacuolar membrane"/>
    <property type="evidence" value="ECO:0007669"/>
    <property type="project" value="UniProtKB-SubCell"/>
</dbReference>
<evidence type="ECO:0000256" key="2">
    <source>
        <dbReference type="ARBA" id="ARBA00023006"/>
    </source>
</evidence>
<dbReference type="GO" id="GO:0019901">
    <property type="term" value="F:protein kinase binding"/>
    <property type="evidence" value="ECO:0007669"/>
    <property type="project" value="TreeGrafter"/>
</dbReference>
<feature type="region of interest" description="Disordered" evidence="5">
    <location>
        <begin position="1"/>
        <end position="42"/>
    </location>
</feature>
<keyword evidence="8" id="KW-1185">Reference proteome</keyword>
<dbReference type="GO" id="GO:0060090">
    <property type="term" value="F:molecular adaptor activity"/>
    <property type="evidence" value="ECO:0007669"/>
    <property type="project" value="TreeGrafter"/>
</dbReference>
<keyword evidence="4" id="KW-0926">Vacuole</keyword>
<dbReference type="AlphaFoldDB" id="R4XIZ6"/>
<comment type="function">
    <text evidence="4">Involved in cytoplasm to vacuole transport (Cvt), pexophagy, mitophagy and nucleophagy. Recruits mitochondria for their selective degradation via autophagy (mitophagy) during starvation. Works as scaffold proteins that recruit ATG proteins to the pre-autophagosome (PAS), the site of vesicle/autophagosome formation. Required for the Cvt vesicles completion.</text>
</comment>
<feature type="compositionally biased region" description="Polar residues" evidence="5">
    <location>
        <begin position="134"/>
        <end position="144"/>
    </location>
</feature>
<gene>
    <name evidence="7" type="ORF">TAPDE_004923</name>
</gene>
<organism evidence="7 8">
    <name type="scientific">Taphrina deformans (strain PYCC 5710 / ATCC 11124 / CBS 356.35 / IMI 108563 / JCM 9778 / NBRC 8474)</name>
    <name type="common">Peach leaf curl fungus</name>
    <name type="synonym">Lalaria deformans</name>
    <dbReference type="NCBI Taxonomy" id="1097556"/>
    <lineage>
        <taxon>Eukaryota</taxon>
        <taxon>Fungi</taxon>
        <taxon>Dikarya</taxon>
        <taxon>Ascomycota</taxon>
        <taxon>Taphrinomycotina</taxon>
        <taxon>Taphrinomycetes</taxon>
        <taxon>Taphrinales</taxon>
        <taxon>Taphrinaceae</taxon>
        <taxon>Taphrina</taxon>
    </lineage>
</organism>
<evidence type="ECO:0000256" key="3">
    <source>
        <dbReference type="ARBA" id="ARBA00023054"/>
    </source>
</evidence>
<dbReference type="GO" id="GO:1903599">
    <property type="term" value="P:positive regulation of autophagy of mitochondrion"/>
    <property type="evidence" value="ECO:0007669"/>
    <property type="project" value="UniProtKB-UniRule"/>
</dbReference>
<dbReference type="GO" id="GO:0061709">
    <property type="term" value="P:reticulophagy"/>
    <property type="evidence" value="ECO:0007669"/>
    <property type="project" value="TreeGrafter"/>
</dbReference>
<dbReference type="GO" id="GO:0034045">
    <property type="term" value="C:phagophore assembly site membrane"/>
    <property type="evidence" value="ECO:0007669"/>
    <property type="project" value="UniProtKB-SubCell"/>
</dbReference>
<keyword evidence="2 4" id="KW-0072">Autophagy</keyword>
<evidence type="ECO:0000256" key="5">
    <source>
        <dbReference type="SAM" id="MobiDB-lite"/>
    </source>
</evidence>
<dbReference type="GO" id="GO:1990316">
    <property type="term" value="C:Atg1/ULK1 kinase complex"/>
    <property type="evidence" value="ECO:0007669"/>
    <property type="project" value="TreeGrafter"/>
</dbReference>
<dbReference type="PANTHER" id="PTHR13222:SF1">
    <property type="entry name" value="RB1-INDUCIBLE COILED-COIL PROTEIN 1"/>
    <property type="match status" value="1"/>
</dbReference>
<keyword evidence="3" id="KW-0175">Coiled coil</keyword>
<protein>
    <recommendedName>
        <fullName evidence="4">Autophagy-related protein 11</fullName>
    </recommendedName>
</protein>
<reference evidence="7 8" key="1">
    <citation type="journal article" date="2013" name="MBio">
        <title>Genome sequencing of the plant pathogen Taphrina deformans, the causal agent of peach leaf curl.</title>
        <authorList>
            <person name="Cisse O.H."/>
            <person name="Almeida J.M.G.C.F."/>
            <person name="Fonseca A."/>
            <person name="Kumar A.A."/>
            <person name="Salojaervi J."/>
            <person name="Overmyer K."/>
            <person name="Hauser P.M."/>
            <person name="Pagni M."/>
        </authorList>
    </citation>
    <scope>NUCLEOTIDE SEQUENCE [LARGE SCALE GENOMIC DNA]</scope>
    <source>
        <strain evidence="8">PYCC 5710 / ATCC 11124 / CBS 356.35 / IMI 108563 / JCM 9778 / NBRC 8474</strain>
    </source>
</reference>
<name>R4XIZ6_TAPDE</name>
<dbReference type="InterPro" id="IPR019460">
    <property type="entry name" value="Atg11_C"/>
</dbReference>
<dbReference type="eggNOG" id="ENOG502QVZE">
    <property type="taxonomic scope" value="Eukaryota"/>
</dbReference>
<keyword evidence="4" id="KW-0472">Membrane</keyword>
<dbReference type="OrthoDB" id="447953at2759"/>
<dbReference type="GO" id="GO:0034727">
    <property type="term" value="P:piecemeal microautophagy of the nucleus"/>
    <property type="evidence" value="ECO:0007669"/>
    <property type="project" value="TreeGrafter"/>
</dbReference>
<evidence type="ECO:0000313" key="8">
    <source>
        <dbReference type="Proteomes" id="UP000013776"/>
    </source>
</evidence>
<comment type="caution">
    <text evidence="7">The sequence shown here is derived from an EMBL/GenBank/DDBJ whole genome shotgun (WGS) entry which is preliminary data.</text>
</comment>
<evidence type="ECO:0000256" key="4">
    <source>
        <dbReference type="RuleBase" id="RU367075"/>
    </source>
</evidence>
<dbReference type="VEuPathDB" id="FungiDB:TAPDE_004923"/>